<dbReference type="KEGG" id="ras:RAS_04800"/>
<evidence type="ECO:0000313" key="1">
    <source>
        <dbReference type="EMBL" id="BBJ31371.1"/>
    </source>
</evidence>
<keyword evidence="2" id="KW-1185">Reference proteome</keyword>
<gene>
    <name evidence="1" type="ORF">RAS_04800</name>
</gene>
<name>A0A510GIN3_9RICK</name>
<accession>A0A510GIN3</accession>
<organism evidence="1 2">
    <name type="scientific">Rickettsia asiatica</name>
    <dbReference type="NCBI Taxonomy" id="238800"/>
    <lineage>
        <taxon>Bacteria</taxon>
        <taxon>Pseudomonadati</taxon>
        <taxon>Pseudomonadota</taxon>
        <taxon>Alphaproteobacteria</taxon>
        <taxon>Rickettsiales</taxon>
        <taxon>Rickettsiaceae</taxon>
        <taxon>Rickettsieae</taxon>
        <taxon>Rickettsia</taxon>
        <taxon>spotted fever group</taxon>
    </lineage>
</organism>
<protein>
    <submittedName>
        <fullName evidence="1">Uncharacterized protein</fullName>
    </submittedName>
</protein>
<sequence>MDSYIYMNRFKNNIISIYKEQGKSWLEKLPKIVTELASEWNLSNLTPIDNLSFNYVLSGYQNNRVSK</sequence>
<dbReference type="Proteomes" id="UP000321183">
    <property type="component" value="Chromosome"/>
</dbReference>
<reference evidence="1 2" key="1">
    <citation type="submission" date="2019-04" db="EMBL/GenBank/DDBJ databases">
        <title>Draft genome sequence of Rickettsia asiatica Maytaro1284.</title>
        <authorList>
            <person name="Thu M."/>
            <person name="Qiu Y."/>
            <person name="Nakao R."/>
        </authorList>
    </citation>
    <scope>NUCLEOTIDE SEQUENCE [LARGE SCALE GENOMIC DNA]</scope>
    <source>
        <strain evidence="1 2">Maytaro1284</strain>
    </source>
</reference>
<evidence type="ECO:0000313" key="2">
    <source>
        <dbReference type="Proteomes" id="UP000321183"/>
    </source>
</evidence>
<dbReference type="AlphaFoldDB" id="A0A510GIN3"/>
<dbReference type="EMBL" id="AP019563">
    <property type="protein sequence ID" value="BBJ31371.1"/>
    <property type="molecule type" value="Genomic_DNA"/>
</dbReference>
<proteinExistence type="predicted"/>